<dbReference type="Proteomes" id="UP000692954">
    <property type="component" value="Unassembled WGS sequence"/>
</dbReference>
<proteinExistence type="predicted"/>
<keyword evidence="2" id="KW-1185">Reference proteome</keyword>
<name>A0A8S1QXD0_9CILI</name>
<organism evidence="1 2">
    <name type="scientific">Paramecium sonneborni</name>
    <dbReference type="NCBI Taxonomy" id="65129"/>
    <lineage>
        <taxon>Eukaryota</taxon>
        <taxon>Sar</taxon>
        <taxon>Alveolata</taxon>
        <taxon>Ciliophora</taxon>
        <taxon>Intramacronucleata</taxon>
        <taxon>Oligohymenophorea</taxon>
        <taxon>Peniculida</taxon>
        <taxon>Parameciidae</taxon>
        <taxon>Paramecium</taxon>
    </lineage>
</organism>
<reference evidence="1" key="1">
    <citation type="submission" date="2021-01" db="EMBL/GenBank/DDBJ databases">
        <authorList>
            <consortium name="Genoscope - CEA"/>
            <person name="William W."/>
        </authorList>
    </citation>
    <scope>NUCLEOTIDE SEQUENCE</scope>
</reference>
<gene>
    <name evidence="1" type="ORF">PSON_ATCC_30995.1.T1220006</name>
</gene>
<comment type="caution">
    <text evidence="1">The sequence shown here is derived from an EMBL/GenBank/DDBJ whole genome shotgun (WGS) entry which is preliminary data.</text>
</comment>
<dbReference type="EMBL" id="CAJJDN010000122">
    <property type="protein sequence ID" value="CAD8119584.1"/>
    <property type="molecule type" value="Genomic_DNA"/>
</dbReference>
<sequence>MCRLKPSFALLDFIHHSIYNFNIINDRFKNLVLFTIHSFIYQNQFKTKKQKVRRRM</sequence>
<evidence type="ECO:0000313" key="2">
    <source>
        <dbReference type="Proteomes" id="UP000692954"/>
    </source>
</evidence>
<evidence type="ECO:0000313" key="1">
    <source>
        <dbReference type="EMBL" id="CAD8119584.1"/>
    </source>
</evidence>
<accession>A0A8S1QXD0</accession>
<dbReference type="AlphaFoldDB" id="A0A8S1QXD0"/>
<protein>
    <submittedName>
        <fullName evidence="1">Uncharacterized protein</fullName>
    </submittedName>
</protein>